<feature type="transmembrane region" description="Helical" evidence="2">
    <location>
        <begin position="1621"/>
        <end position="1643"/>
    </location>
</feature>
<gene>
    <name evidence="3" type="ORF">Cvel_1816</name>
</gene>
<evidence type="ECO:0008006" key="4">
    <source>
        <dbReference type="Google" id="ProtNLM"/>
    </source>
</evidence>
<organism evidence="3">
    <name type="scientific">Chromera velia CCMP2878</name>
    <dbReference type="NCBI Taxonomy" id="1169474"/>
    <lineage>
        <taxon>Eukaryota</taxon>
        <taxon>Sar</taxon>
        <taxon>Alveolata</taxon>
        <taxon>Colpodellida</taxon>
        <taxon>Chromeraceae</taxon>
        <taxon>Chromera</taxon>
    </lineage>
</organism>
<reference evidence="3" key="1">
    <citation type="submission" date="2014-11" db="EMBL/GenBank/DDBJ databases">
        <authorList>
            <person name="Otto D Thomas"/>
            <person name="Naeem Raeece"/>
        </authorList>
    </citation>
    <scope>NUCLEOTIDE SEQUENCE</scope>
</reference>
<evidence type="ECO:0000313" key="3">
    <source>
        <dbReference type="EMBL" id="CEM52020.1"/>
    </source>
</evidence>
<feature type="region of interest" description="Disordered" evidence="1">
    <location>
        <begin position="381"/>
        <end position="422"/>
    </location>
</feature>
<dbReference type="PANTHER" id="PTHR11319:SF35">
    <property type="entry name" value="OUTER MEMBRANE PROTEIN PMPC-RELATED"/>
    <property type="match status" value="1"/>
</dbReference>
<keyword evidence="2" id="KW-0812">Transmembrane</keyword>
<feature type="compositionally biased region" description="Low complexity" evidence="1">
    <location>
        <begin position="1825"/>
        <end position="1840"/>
    </location>
</feature>
<feature type="compositionally biased region" description="Basic and acidic residues" evidence="1">
    <location>
        <begin position="394"/>
        <end position="411"/>
    </location>
</feature>
<proteinExistence type="predicted"/>
<feature type="compositionally biased region" description="Basic and acidic residues" evidence="1">
    <location>
        <begin position="1865"/>
        <end position="1876"/>
    </location>
</feature>
<dbReference type="InterPro" id="IPR011050">
    <property type="entry name" value="Pectin_lyase_fold/virulence"/>
</dbReference>
<feature type="transmembrane region" description="Helical" evidence="2">
    <location>
        <begin position="1570"/>
        <end position="1596"/>
    </location>
</feature>
<evidence type="ECO:0000256" key="2">
    <source>
        <dbReference type="SAM" id="Phobius"/>
    </source>
</evidence>
<feature type="compositionally biased region" description="Basic and acidic residues" evidence="1">
    <location>
        <begin position="1484"/>
        <end position="1501"/>
    </location>
</feature>
<sequence length="1876" mass="208180">MTVDYITGTGMGVYDGLEAEYCPKDAMPGPYLITHGPQQPFLYVWGRREVDFERTMHEVRVNGKPIDRYHRSGRRLTAEEKGKRIKKLDDKVSTDADSAFSLPPPGGSLKKREFRGHHFFWDCAGCRGLPAIHVAVRKSPSFFELLMAHSPPPDVTVKDAENRTIWHHWALTDPQVGGIEEGREEVRRHGQECRGAVMRRGRMSEEIRHSVQPLSTSVRLYLDLYPQKKKGFEGLLRDAYGFPPGFRALLLARTRVISPPTWNNRPPVLRYNTDIQHEQDPAEYTIQDFCEGLDTDQTKTLLVQRTLGLSSALGVKNGSKEMVDILSSSLQTPVYETNDAGITALQMASLFKETDHLFLDIVTSLWGMGGEINEEVLRELRQNPCGGGPSSTSKDGKKGTEGTEARADGSSRKKKGQVSHGGSQVPAKFLEFIYRIDFIPAYQRKVDAGKLKGRQEFPDSHLFQSGISFVDSMADAASALRPSRDEINRAKKVPRRFQWLLIHVVPDQQRAARLSDCFLAPVSWGRRHKGKPLRNGEPLPESLKVFNGQPQRPQFEVCHTRPETKKEVSHFFLWHTLANHHVHIRPMKFREGEHPEIDRPLLTCRDGPVGPAPVAPLLGGAFSARSSRGWSFAEVNQQEKSKEDEAREREERRHQWSVKSLKISMKVYGQGVPIFTKKGSVPQPRAKHEALSIAQRHQMLPATSVLYFRNSIVAIEDVEIRGTPSFALMTYDSQVILRNVIFRENGEWAAALGRFPYLEDESGRRHLPFWLLNGLIPSFPEGSLYSLRGNQFVGGAVILAHILPWKHRNRIENCRFEDNKNAILGGGVQLQLLPHSTPGDASSLEIIGSAFRRNHALLGGGGVAVDALSFSVRSLRLEVSSTVFVGNRAVYEKLPLPSITDEGGTEKESDLSRLLISGGMKDSGALGVGGAFYVDPETGAEWAVAEQKKSVRSTGIDIKATNCSFLQNVSRRRGNVALFGSKFNGTNLLFEGNVLANRVSFPVQSAGLLVLELRHAPMPVRLHNAVFRGNIVLKAGNQIPSHMIVSSERQLINEEMSTTAHDENTGDHSSETPLYLLGSSEKLISLSSLVLHDGDADEASALVMWEREAVRRERNRTRRAVGPERDLMHVISHHGTEQREFVDIDLRCRSGEVVKKIFDSTSNRWRFFCQACTPPSFKGGTLVFAQEDHQCLQMRWLESVNCTLCPPGRCGPSRRAECEREISELGGGARGARQGSAAAAAGDLYGRLLLRQQRQQQADPKGNTACETALREGTRTRCPGQSNGLLCSSCLPGSSLITTLWNLEQFSCEKICAVEAKKWTNFVKWGIPLFVASLYNVLLLLTDAGSLGVFKSFVSFGNFVALLKLDVRGDSQAVEDFALAIGLVSDEAPRGLSEVKRVNEWGVWSSFLFVCLPANFRDAARMGFRLWKPIALFVTAFFVLFPLHLFFFWRRSRKKAKTGDMAAAAGGGAGRGEAQPLLGAGGEGNKDEGGQVKGEEDRRVETSGSDPLVSEENEGIALVPVESFSSSSSAAGGGGVAERKAGEILRGTDGPPPPLSSLCLELVKRPYIQLFGAHVIVMFPLLVSVVSDFLLCTVVFEDAAERENVLKWRVWKAPSLPCYTAAWWTLAFVCTPLLFLVPLALFAGLTFKHRRESVEEGFFNVFSKPYKPAFEWWDATMMARRLSVLFVCAVTEKELFEQRLVFLLCSAFLVLHLTVCPFKDKWDNWTETACLFSLVLLSATKKSTAVGWKRVAPYALSSVDGDEKGMECLQEEEEGDGEGNLREEEVPSEEGSVLIDTLSDWKEGDGEREEMGERTSDCQDKSSDVDLSAPLSLLLTLPLSRPDRRGKAPAEIDDVQNRVAPETQGDPKKSVSESES</sequence>
<feature type="region of interest" description="Disordered" evidence="1">
    <location>
        <begin position="1767"/>
        <end position="1876"/>
    </location>
</feature>
<keyword evidence="2" id="KW-0472">Membrane</keyword>
<feature type="compositionally biased region" description="Basic and acidic residues" evidence="1">
    <location>
        <begin position="637"/>
        <end position="653"/>
    </location>
</feature>
<dbReference type="PANTHER" id="PTHR11319">
    <property type="entry name" value="G PROTEIN-COUPLED RECEPTOR-RELATED"/>
    <property type="match status" value="1"/>
</dbReference>
<feature type="region of interest" description="Disordered" evidence="1">
    <location>
        <begin position="1462"/>
        <end position="1508"/>
    </location>
</feature>
<dbReference type="EMBL" id="CDMZ01005122">
    <property type="protein sequence ID" value="CEM52020.1"/>
    <property type="molecule type" value="Genomic_DNA"/>
</dbReference>
<name>A0A0G4I4U9_9ALVE</name>
<dbReference type="VEuPathDB" id="CryptoDB:Cvel_1816"/>
<dbReference type="SUPFAM" id="SSF51126">
    <property type="entry name" value="Pectin lyase-like"/>
    <property type="match status" value="1"/>
</dbReference>
<dbReference type="PhylomeDB" id="A0A0G4I4U9"/>
<feature type="transmembrane region" description="Helical" evidence="2">
    <location>
        <begin position="1426"/>
        <end position="1449"/>
    </location>
</feature>
<protein>
    <recommendedName>
        <fullName evidence="4">Right handed beta helix domain-containing protein</fullName>
    </recommendedName>
</protein>
<evidence type="ECO:0000256" key="1">
    <source>
        <dbReference type="SAM" id="MobiDB-lite"/>
    </source>
</evidence>
<feature type="compositionally biased region" description="Basic and acidic residues" evidence="1">
    <location>
        <begin position="1799"/>
        <end position="1824"/>
    </location>
</feature>
<feature type="compositionally biased region" description="Basic and acidic residues" evidence="1">
    <location>
        <begin position="1841"/>
        <end position="1850"/>
    </location>
</feature>
<feature type="region of interest" description="Disordered" evidence="1">
    <location>
        <begin position="633"/>
        <end position="653"/>
    </location>
</feature>
<keyword evidence="2" id="KW-1133">Transmembrane helix</keyword>
<accession>A0A0G4I4U9</accession>